<evidence type="ECO:0000313" key="2">
    <source>
        <dbReference type="Proteomes" id="UP000004123"/>
    </source>
</evidence>
<proteinExistence type="predicted"/>
<dbReference type="STRING" id="997353.HMPREF9144_1098"/>
<organism evidence="1 2">
    <name type="scientific">Prevotella pallens ATCC 700821</name>
    <dbReference type="NCBI Taxonomy" id="997353"/>
    <lineage>
        <taxon>Bacteria</taxon>
        <taxon>Pseudomonadati</taxon>
        <taxon>Bacteroidota</taxon>
        <taxon>Bacteroidia</taxon>
        <taxon>Bacteroidales</taxon>
        <taxon>Prevotellaceae</taxon>
        <taxon>Prevotella</taxon>
    </lineage>
</organism>
<reference evidence="1 2" key="1">
    <citation type="submission" date="2011-04" db="EMBL/GenBank/DDBJ databases">
        <authorList>
            <person name="Muzny D."/>
            <person name="Qin X."/>
            <person name="Deng J."/>
            <person name="Jiang H."/>
            <person name="Liu Y."/>
            <person name="Qu J."/>
            <person name="Song X.-Z."/>
            <person name="Zhang L."/>
            <person name="Thornton R."/>
            <person name="Coyle M."/>
            <person name="Francisco L."/>
            <person name="Jackson L."/>
            <person name="Javaid M."/>
            <person name="Korchina V."/>
            <person name="Kovar C."/>
            <person name="Mata R."/>
            <person name="Mathew T."/>
            <person name="Ngo R."/>
            <person name="Nguyen L."/>
            <person name="Nguyen N."/>
            <person name="Okwuonu G."/>
            <person name="Ongeri F."/>
            <person name="Pham C."/>
            <person name="Simmons D."/>
            <person name="Wilczek-Boney K."/>
            <person name="Hale W."/>
            <person name="Jakkamsetti A."/>
            <person name="Pham P."/>
            <person name="Ruth R."/>
            <person name="San Lucas F."/>
            <person name="Warren J."/>
            <person name="Zhang J."/>
            <person name="Zhao Z."/>
            <person name="Zhou C."/>
            <person name="Zhu D."/>
            <person name="Lee S."/>
            <person name="Bess C."/>
            <person name="Blankenburg K."/>
            <person name="Forbes L."/>
            <person name="Fu Q."/>
            <person name="Gubbala S."/>
            <person name="Hirani K."/>
            <person name="Jayaseelan J.C."/>
            <person name="Lara F."/>
            <person name="Munidasa M."/>
            <person name="Palculict T."/>
            <person name="Patil S."/>
            <person name="Pu L.-L."/>
            <person name="Saada N."/>
            <person name="Tang L."/>
            <person name="Weissenberger G."/>
            <person name="Zhu Y."/>
            <person name="Hemphill L."/>
            <person name="Shang Y."/>
            <person name="Youmans B."/>
            <person name="Ayvaz T."/>
            <person name="Ross M."/>
            <person name="Santibanez J."/>
            <person name="Aqrawi P."/>
            <person name="Gross S."/>
            <person name="Joshi V."/>
            <person name="Fowler G."/>
            <person name="Nazareth L."/>
            <person name="Reid J."/>
            <person name="Worley K."/>
            <person name="Petrosino J."/>
            <person name="Highlander S."/>
            <person name="Gibbs R."/>
        </authorList>
    </citation>
    <scope>NUCLEOTIDE SEQUENCE [LARGE SCALE GENOMIC DNA]</scope>
    <source>
        <strain evidence="1 2">ATCC 700821</strain>
    </source>
</reference>
<dbReference type="Proteomes" id="UP000004123">
    <property type="component" value="Unassembled WGS sequence"/>
</dbReference>
<protein>
    <submittedName>
        <fullName evidence="1">Uncharacterized protein</fullName>
    </submittedName>
</protein>
<name>F9DHF8_9BACT</name>
<comment type="caution">
    <text evidence="1">The sequence shown here is derived from an EMBL/GenBank/DDBJ whole genome shotgun (WGS) entry which is preliminary data.</text>
</comment>
<dbReference type="HOGENOM" id="CLU_3294460_0_0_10"/>
<gene>
    <name evidence="1" type="ORF">HMPREF9144_1098</name>
</gene>
<dbReference type="AlphaFoldDB" id="F9DHF8"/>
<accession>F9DHF8</accession>
<dbReference type="EMBL" id="AFPY01000046">
    <property type="protein sequence ID" value="EGQ18653.1"/>
    <property type="molecule type" value="Genomic_DNA"/>
</dbReference>
<sequence length="40" mass="4766">MLAFLTDKHCFLHTKCAKHRNYNTSIPQKDNTYLKNLRIS</sequence>
<evidence type="ECO:0000313" key="1">
    <source>
        <dbReference type="EMBL" id="EGQ18653.1"/>
    </source>
</evidence>